<proteinExistence type="predicted"/>
<sequence length="41" mass="4626">MIRYEQFLDPITCCHLSSVSLWGSSRKSVLVGSVIDLWVSL</sequence>
<dbReference type="GeneID" id="5048560"/>
<dbReference type="AlphaFoldDB" id="A4QM62"/>
<protein>
    <submittedName>
        <fullName evidence="1">ORF41j</fullName>
    </submittedName>
</protein>
<evidence type="ECO:0000313" key="1">
    <source>
        <dbReference type="EMBL" id="ABP35400.1"/>
    </source>
</evidence>
<geneLocation type="chloroplast" evidence="1"/>
<accession>A4QM62</accession>
<name>A4QM62_PINKO</name>
<dbReference type="EMBL" id="AY228468">
    <property type="protein sequence ID" value="ABP35400.1"/>
    <property type="molecule type" value="Genomic_DNA"/>
</dbReference>
<dbReference type="RefSeq" id="YP_001152153.1">
    <property type="nucleotide sequence ID" value="NC_004677.2"/>
</dbReference>
<organism evidence="1">
    <name type="scientific">Pinus koraiensis</name>
    <name type="common">Korean pine</name>
    <dbReference type="NCBI Taxonomy" id="88728"/>
    <lineage>
        <taxon>Eukaryota</taxon>
        <taxon>Viridiplantae</taxon>
        <taxon>Streptophyta</taxon>
        <taxon>Embryophyta</taxon>
        <taxon>Tracheophyta</taxon>
        <taxon>Spermatophyta</taxon>
        <taxon>Pinopsida</taxon>
        <taxon>Pinidae</taxon>
        <taxon>Conifers I</taxon>
        <taxon>Pinales</taxon>
        <taxon>Pinaceae</taxon>
        <taxon>Pinus</taxon>
        <taxon>Pinus subgen. Strobus</taxon>
    </lineage>
</organism>
<keyword evidence="1" id="KW-0150">Chloroplast</keyword>
<keyword evidence="1" id="KW-0934">Plastid</keyword>
<reference evidence="1" key="1">
    <citation type="submission" date="2007-04" db="EMBL/GenBank/DDBJ databases">
        <authorList>
            <person name="Noh E.W."/>
            <person name="Lee J.S."/>
            <person name="Choi Y.I."/>
            <person name="Han M.S."/>
            <person name="Yi Y.S."/>
            <person name="Han S.U."/>
        </authorList>
    </citation>
    <scope>NUCLEOTIDE SEQUENCE</scope>
</reference>